<comment type="caution">
    <text evidence="1">The sequence shown here is derived from an EMBL/GenBank/DDBJ whole genome shotgun (WGS) entry which is preliminary data.</text>
</comment>
<organism evidence="1 2">
    <name type="scientific">Azorhizobium oxalatiphilum</name>
    <dbReference type="NCBI Taxonomy" id="980631"/>
    <lineage>
        <taxon>Bacteria</taxon>
        <taxon>Pseudomonadati</taxon>
        <taxon>Pseudomonadota</taxon>
        <taxon>Alphaproteobacteria</taxon>
        <taxon>Hyphomicrobiales</taxon>
        <taxon>Xanthobacteraceae</taxon>
        <taxon>Azorhizobium</taxon>
    </lineage>
</organism>
<evidence type="ECO:0008006" key="3">
    <source>
        <dbReference type="Google" id="ProtNLM"/>
    </source>
</evidence>
<name>A0A917BJ57_9HYPH</name>
<proteinExistence type="predicted"/>
<dbReference type="EMBL" id="BMCT01000001">
    <property type="protein sequence ID" value="GGF48080.1"/>
    <property type="molecule type" value="Genomic_DNA"/>
</dbReference>
<gene>
    <name evidence="1" type="ORF">GCM10007301_04220</name>
</gene>
<reference evidence="1" key="2">
    <citation type="submission" date="2020-09" db="EMBL/GenBank/DDBJ databases">
        <authorList>
            <person name="Sun Q."/>
            <person name="Sedlacek I."/>
        </authorList>
    </citation>
    <scope>NUCLEOTIDE SEQUENCE</scope>
    <source>
        <strain evidence="1">CCM 7897</strain>
    </source>
</reference>
<dbReference type="AlphaFoldDB" id="A0A917BJ57"/>
<protein>
    <recommendedName>
        <fullName evidence="3">DUF1127 domain-containing protein</fullName>
    </recommendedName>
</protein>
<evidence type="ECO:0000313" key="1">
    <source>
        <dbReference type="EMBL" id="GGF48080.1"/>
    </source>
</evidence>
<keyword evidence="2" id="KW-1185">Reference proteome</keyword>
<accession>A0A917BJ57</accession>
<reference evidence="1" key="1">
    <citation type="journal article" date="2014" name="Int. J. Syst. Evol. Microbiol.">
        <title>Complete genome sequence of Corynebacterium casei LMG S-19264T (=DSM 44701T), isolated from a smear-ripened cheese.</title>
        <authorList>
            <consortium name="US DOE Joint Genome Institute (JGI-PGF)"/>
            <person name="Walter F."/>
            <person name="Albersmeier A."/>
            <person name="Kalinowski J."/>
            <person name="Ruckert C."/>
        </authorList>
    </citation>
    <scope>NUCLEOTIDE SEQUENCE</scope>
    <source>
        <strain evidence="1">CCM 7897</strain>
    </source>
</reference>
<dbReference type="RefSeq" id="WP_188574956.1">
    <property type="nucleotide sequence ID" value="NZ_BMCT01000001.1"/>
</dbReference>
<dbReference type="Proteomes" id="UP000606044">
    <property type="component" value="Unassembled WGS sequence"/>
</dbReference>
<evidence type="ECO:0000313" key="2">
    <source>
        <dbReference type="Proteomes" id="UP000606044"/>
    </source>
</evidence>
<sequence length="69" mass="7681">MTALTTSALPVGRRGFGRFAEIVSQTFAALGQARRMMIAYERMSRMSDSELAYAGIRREDIPQVVATIR</sequence>